<dbReference type="InterPro" id="IPR035965">
    <property type="entry name" value="PAS-like_dom_sf"/>
</dbReference>
<evidence type="ECO:0000259" key="6">
    <source>
        <dbReference type="PROSITE" id="PS50112"/>
    </source>
</evidence>
<evidence type="ECO:0000256" key="1">
    <source>
        <dbReference type="ARBA" id="ARBA00022679"/>
    </source>
</evidence>
<dbReference type="Proteomes" id="UP001205843">
    <property type="component" value="Unassembled WGS sequence"/>
</dbReference>
<dbReference type="InterPro" id="IPR000700">
    <property type="entry name" value="PAS-assoc_C"/>
</dbReference>
<name>A0AAE3G5K3_9GAMM</name>
<dbReference type="SMART" id="SM00086">
    <property type="entry name" value="PAC"/>
    <property type="match status" value="1"/>
</dbReference>
<keyword evidence="9" id="KW-1185">Reference proteome</keyword>
<feature type="domain" description="Histidine kinase" evidence="5">
    <location>
        <begin position="292"/>
        <end position="485"/>
    </location>
</feature>
<dbReference type="Pfam" id="PF02518">
    <property type="entry name" value="HATPase_c"/>
    <property type="match status" value="1"/>
</dbReference>
<evidence type="ECO:0000313" key="9">
    <source>
        <dbReference type="Proteomes" id="UP001205843"/>
    </source>
</evidence>
<dbReference type="Pfam" id="PF07730">
    <property type="entry name" value="HisKA_3"/>
    <property type="match status" value="1"/>
</dbReference>
<dbReference type="InterPro" id="IPR013656">
    <property type="entry name" value="PAS_4"/>
</dbReference>
<evidence type="ECO:0000313" key="8">
    <source>
        <dbReference type="EMBL" id="MCP1675533.1"/>
    </source>
</evidence>
<dbReference type="PANTHER" id="PTHR24421:SF59">
    <property type="entry name" value="OXYGEN SENSOR HISTIDINE KINASE NREB"/>
    <property type="match status" value="1"/>
</dbReference>
<keyword evidence="1" id="KW-0808">Transferase</keyword>
<dbReference type="RefSeq" id="WP_253479063.1">
    <property type="nucleotide sequence ID" value="NZ_JALJXV010000006.1"/>
</dbReference>
<dbReference type="SMART" id="SM00387">
    <property type="entry name" value="HATPase_c"/>
    <property type="match status" value="1"/>
</dbReference>
<dbReference type="CDD" id="cd00130">
    <property type="entry name" value="PAS"/>
    <property type="match status" value="2"/>
</dbReference>
<keyword evidence="4" id="KW-0175">Coiled coil</keyword>
<dbReference type="Gene3D" id="3.30.450.20">
    <property type="entry name" value="PAS domain"/>
    <property type="match status" value="2"/>
</dbReference>
<dbReference type="InterPro" id="IPR011712">
    <property type="entry name" value="Sig_transdc_His_kin_sub3_dim/P"/>
</dbReference>
<dbReference type="PROSITE" id="PS50112">
    <property type="entry name" value="PAS"/>
    <property type="match status" value="1"/>
</dbReference>
<dbReference type="PROSITE" id="PS50109">
    <property type="entry name" value="HIS_KIN"/>
    <property type="match status" value="1"/>
</dbReference>
<feature type="domain" description="PAC" evidence="7">
    <location>
        <begin position="214"/>
        <end position="266"/>
    </location>
</feature>
<organism evidence="8 9">
    <name type="scientific">Natronocella acetinitrilica</name>
    <dbReference type="NCBI Taxonomy" id="414046"/>
    <lineage>
        <taxon>Bacteria</taxon>
        <taxon>Pseudomonadati</taxon>
        <taxon>Pseudomonadota</taxon>
        <taxon>Gammaproteobacteria</taxon>
        <taxon>Chromatiales</taxon>
        <taxon>Ectothiorhodospiraceae</taxon>
        <taxon>Natronocella</taxon>
    </lineage>
</organism>
<dbReference type="SMART" id="SM00091">
    <property type="entry name" value="PAS"/>
    <property type="match status" value="2"/>
</dbReference>
<evidence type="ECO:0000256" key="4">
    <source>
        <dbReference type="SAM" id="Coils"/>
    </source>
</evidence>
<protein>
    <submittedName>
        <fullName evidence="8">PAS domain S-box-containing protein</fullName>
    </submittedName>
</protein>
<keyword evidence="3" id="KW-0902">Two-component regulatory system</keyword>
<keyword evidence="2" id="KW-0418">Kinase</keyword>
<dbReference type="PANTHER" id="PTHR24421">
    <property type="entry name" value="NITRATE/NITRITE SENSOR PROTEIN NARX-RELATED"/>
    <property type="match status" value="1"/>
</dbReference>
<dbReference type="InterPro" id="IPR001610">
    <property type="entry name" value="PAC"/>
</dbReference>
<feature type="domain" description="PAS" evidence="6">
    <location>
        <begin position="31"/>
        <end position="89"/>
    </location>
</feature>
<dbReference type="InterPro" id="IPR050482">
    <property type="entry name" value="Sensor_HK_TwoCompSys"/>
</dbReference>
<dbReference type="Gene3D" id="1.20.5.1930">
    <property type="match status" value="1"/>
</dbReference>
<dbReference type="GO" id="GO:0046983">
    <property type="term" value="F:protein dimerization activity"/>
    <property type="evidence" value="ECO:0007669"/>
    <property type="project" value="InterPro"/>
</dbReference>
<dbReference type="SUPFAM" id="SSF55785">
    <property type="entry name" value="PYP-like sensor domain (PAS domain)"/>
    <property type="match status" value="2"/>
</dbReference>
<dbReference type="Gene3D" id="3.30.565.10">
    <property type="entry name" value="Histidine kinase-like ATPase, C-terminal domain"/>
    <property type="match status" value="1"/>
</dbReference>
<dbReference type="NCBIfam" id="TIGR00229">
    <property type="entry name" value="sensory_box"/>
    <property type="match status" value="2"/>
</dbReference>
<dbReference type="InterPro" id="IPR000014">
    <property type="entry name" value="PAS"/>
</dbReference>
<dbReference type="Pfam" id="PF08447">
    <property type="entry name" value="PAS_3"/>
    <property type="match status" value="1"/>
</dbReference>
<dbReference type="CDD" id="cd16917">
    <property type="entry name" value="HATPase_UhpB-NarQ-NarX-like"/>
    <property type="match status" value="1"/>
</dbReference>
<reference evidence="8" key="1">
    <citation type="submission" date="2022-03" db="EMBL/GenBank/DDBJ databases">
        <title>Genomic Encyclopedia of Type Strains, Phase III (KMG-III): the genomes of soil and plant-associated and newly described type strains.</title>
        <authorList>
            <person name="Whitman W."/>
        </authorList>
    </citation>
    <scope>NUCLEOTIDE SEQUENCE</scope>
    <source>
        <strain evidence="8">ANL 6-2</strain>
    </source>
</reference>
<comment type="caution">
    <text evidence="8">The sequence shown here is derived from an EMBL/GenBank/DDBJ whole genome shotgun (WGS) entry which is preliminary data.</text>
</comment>
<dbReference type="AlphaFoldDB" id="A0AAE3G5K3"/>
<proteinExistence type="predicted"/>
<sequence>MNAFVSTSLNDVVGPVSHDVDLADLVFAFQSEALLALDTDGRIVRTNRAFDRLWGGKSESMPGRSAVELFPAHDQDRVRRWMKRLHDDGALTCPVAITRAGGRAIQVQLEWLPVPPGGWLMLRDHTLLGALEQQLSESELRFRSTFDYAAVGMAIVALPDGELLRCNDVLCNLLGHSQAGMRGRRYVDLLFADDRGPFLNAVARLARGSERQGLTLEQRCIAREGDIRWVLSSLAVLRSAFGQAQYLVVQLQDLTGRKDVERKLEESRQELQRLYAAMESVRENEQKRISRELHDELGQALTALKMDIAWLQARRDPGLAEDAREKLTRMLGLVDRTAEGIRRLAGALRPGVLDDFGLAAAAEWLVKEYEESAGVQVDLHLGQEEFALGDVVATAVFRILQEALTNIARHAQADRVAVRLVLEGEMLCLEVRDDGRGFDPEQAGLLESYGLLGMRERVKLLDGVIEINSEPGLGTRITVRVPATTVDPSEESS</sequence>
<dbReference type="GO" id="GO:0000155">
    <property type="term" value="F:phosphorelay sensor kinase activity"/>
    <property type="evidence" value="ECO:0007669"/>
    <property type="project" value="InterPro"/>
</dbReference>
<dbReference type="InterPro" id="IPR005467">
    <property type="entry name" value="His_kinase_dom"/>
</dbReference>
<evidence type="ECO:0000259" key="7">
    <source>
        <dbReference type="PROSITE" id="PS50113"/>
    </source>
</evidence>
<dbReference type="EMBL" id="JALJXV010000006">
    <property type="protein sequence ID" value="MCP1675533.1"/>
    <property type="molecule type" value="Genomic_DNA"/>
</dbReference>
<dbReference type="InterPro" id="IPR036890">
    <property type="entry name" value="HATPase_C_sf"/>
</dbReference>
<evidence type="ECO:0000256" key="2">
    <source>
        <dbReference type="ARBA" id="ARBA00022777"/>
    </source>
</evidence>
<dbReference type="Pfam" id="PF08448">
    <property type="entry name" value="PAS_4"/>
    <property type="match status" value="1"/>
</dbReference>
<dbReference type="InterPro" id="IPR003594">
    <property type="entry name" value="HATPase_dom"/>
</dbReference>
<evidence type="ECO:0000259" key="5">
    <source>
        <dbReference type="PROSITE" id="PS50109"/>
    </source>
</evidence>
<dbReference type="InterPro" id="IPR013655">
    <property type="entry name" value="PAS_fold_3"/>
</dbReference>
<accession>A0AAE3G5K3</accession>
<feature type="coiled-coil region" evidence="4">
    <location>
        <begin position="257"/>
        <end position="288"/>
    </location>
</feature>
<gene>
    <name evidence="8" type="ORF">J2T57_002683</name>
</gene>
<dbReference type="SUPFAM" id="SSF55874">
    <property type="entry name" value="ATPase domain of HSP90 chaperone/DNA topoisomerase II/histidine kinase"/>
    <property type="match status" value="1"/>
</dbReference>
<dbReference type="PROSITE" id="PS50113">
    <property type="entry name" value="PAC"/>
    <property type="match status" value="1"/>
</dbReference>
<dbReference type="GO" id="GO:0016020">
    <property type="term" value="C:membrane"/>
    <property type="evidence" value="ECO:0007669"/>
    <property type="project" value="InterPro"/>
</dbReference>
<evidence type="ECO:0000256" key="3">
    <source>
        <dbReference type="ARBA" id="ARBA00023012"/>
    </source>
</evidence>